<protein>
    <recommendedName>
        <fullName evidence="1">DUF6705 domain-containing protein</fullName>
    </recommendedName>
</protein>
<sequence length="188" mass="21489">MKQLIYILALFTISCKAQQQIFPLNTYAENIPINSYFKDLNNELNPYTGVWVASFEDKMITLNISKKIEMPIKLFGKNFYRDQLFIRYEIKKNGVISESTLDKDFTNNSQLSIESALTQDNGNKVILLFSGGSCSVGIGTINLEKINATQFSWGYYPGTTTRIDTLCPPDKEYKIHLPETENLIFTKQ</sequence>
<evidence type="ECO:0000313" key="2">
    <source>
        <dbReference type="EMBL" id="SDJ75435.1"/>
    </source>
</evidence>
<keyword evidence="4" id="KW-1185">Reference proteome</keyword>
<dbReference type="InterPro" id="IPR046551">
    <property type="entry name" value="DUF6705"/>
</dbReference>
<feature type="domain" description="DUF6705" evidence="1">
    <location>
        <begin position="1"/>
        <end position="188"/>
    </location>
</feature>
<dbReference type="PROSITE" id="PS51257">
    <property type="entry name" value="PROKAR_LIPOPROTEIN"/>
    <property type="match status" value="1"/>
</dbReference>
<dbReference type="EMBL" id="UAWB01000001">
    <property type="protein sequence ID" value="SQB26344.1"/>
    <property type="molecule type" value="Genomic_DNA"/>
</dbReference>
<evidence type="ECO:0000313" key="4">
    <source>
        <dbReference type="Proteomes" id="UP000199426"/>
    </source>
</evidence>
<dbReference type="Pfam" id="PF20448">
    <property type="entry name" value="DUF6705"/>
    <property type="match status" value="1"/>
</dbReference>
<accession>A0A2X2VCE1</accession>
<dbReference type="AlphaFoldDB" id="A0A2X2VCE1"/>
<dbReference type="STRING" id="445960.SAMN05421542_4326"/>
<evidence type="ECO:0000313" key="3">
    <source>
        <dbReference type="EMBL" id="SQB26344.1"/>
    </source>
</evidence>
<gene>
    <name evidence="3" type="ORF">NCTC13492_00007</name>
    <name evidence="2" type="ORF">SAMN05421542_4326</name>
</gene>
<evidence type="ECO:0000259" key="1">
    <source>
        <dbReference type="Pfam" id="PF20448"/>
    </source>
</evidence>
<reference evidence="2 4" key="1">
    <citation type="submission" date="2016-10" db="EMBL/GenBank/DDBJ databases">
        <authorList>
            <person name="Varghese N."/>
            <person name="Submissions S."/>
        </authorList>
    </citation>
    <scope>NUCLEOTIDE SEQUENCE [LARGE SCALE GENOMIC DNA]</scope>
    <source>
        <strain evidence="2 4">DSM 19299</strain>
    </source>
</reference>
<dbReference type="EMBL" id="FNEG01000008">
    <property type="protein sequence ID" value="SDJ75435.1"/>
    <property type="molecule type" value="Genomic_DNA"/>
</dbReference>
<organism evidence="3 5">
    <name type="scientific">Chryseobacterium jejuense</name>
    <dbReference type="NCBI Taxonomy" id="445960"/>
    <lineage>
        <taxon>Bacteria</taxon>
        <taxon>Pseudomonadati</taxon>
        <taxon>Bacteroidota</taxon>
        <taxon>Flavobacteriia</taxon>
        <taxon>Flavobacteriales</taxon>
        <taxon>Weeksellaceae</taxon>
        <taxon>Chryseobacterium group</taxon>
        <taxon>Chryseobacterium</taxon>
    </lineage>
</organism>
<name>A0A2X2VCE1_CHRJE</name>
<dbReference type="Proteomes" id="UP000199426">
    <property type="component" value="Unassembled WGS sequence"/>
</dbReference>
<reference evidence="3 5" key="2">
    <citation type="submission" date="2018-06" db="EMBL/GenBank/DDBJ databases">
        <authorList>
            <consortium name="Pathogen Informatics"/>
            <person name="Doyle S."/>
        </authorList>
    </citation>
    <scope>NUCLEOTIDE SEQUENCE [LARGE SCALE GENOMIC DNA]</scope>
    <source>
        <strain evidence="3 5">NCTC13492</strain>
    </source>
</reference>
<evidence type="ECO:0000313" key="5">
    <source>
        <dbReference type="Proteomes" id="UP000251670"/>
    </source>
</evidence>
<proteinExistence type="predicted"/>
<dbReference type="OrthoDB" id="1452870at2"/>
<dbReference type="RefSeq" id="WP_089739181.1">
    <property type="nucleotide sequence ID" value="NZ_FNEG01000008.1"/>
</dbReference>
<dbReference type="Proteomes" id="UP000251670">
    <property type="component" value="Unassembled WGS sequence"/>
</dbReference>